<keyword evidence="2" id="KW-0732">Signal</keyword>
<evidence type="ECO:0000256" key="1">
    <source>
        <dbReference type="PROSITE-ProRule" id="PRU00339"/>
    </source>
</evidence>
<dbReference type="InterPro" id="IPR011990">
    <property type="entry name" value="TPR-like_helical_dom_sf"/>
</dbReference>
<dbReference type="Proteomes" id="UP001162741">
    <property type="component" value="Chromosome"/>
</dbReference>
<feature type="chain" id="PRO_5045111139" evidence="2">
    <location>
        <begin position="19"/>
        <end position="480"/>
    </location>
</feature>
<dbReference type="InterPro" id="IPR011042">
    <property type="entry name" value="6-blade_b-propeller_TolB-like"/>
</dbReference>
<sequence>MKSCTQLFLLILLLVAHAATAQKEVEKADREYVALRYRNAIPIYLRALEKDSSDAEVVTKLADCLYKIRDYPNALYWYAKAVKMDPSNTRLALPYAQLLAANSEYGKAAIWYEKHLDEAGSDETARNFLDTYMHLDRFMDSSRWDIRFLNINTGYDEFSPSWFDGGLIFVSNRPRTVVSKNTFEWDRTPFLSLYQVADTSIVKTVDPPAAPHIDMDKYQGVYRPTPNDSRRVSAPAAELRLPMELPPVPKESVVLFNKQLESRFHEGPVSFNSRGDTIFMSRNNVFKGKSGKDKKGVNRLKIYSAIFRYGDWKDFTEFPYNSDEYSVGHPALTADGDFLYFVSDMPGGRGGSDIWYCRKMSNGWSAPVNAGPAINTKGNEMFPYISKDGTLYFSSDGKGGLGGLDIFLIRLQDDLPAGKAANLGYPVNSSRDDFGVLLNKDGYTGYFSSNRCGSDDLYYFRFVGPGYPSGIVTPVTQVAR</sequence>
<accession>A0ABY6J4P0</accession>
<feature type="signal peptide" evidence="2">
    <location>
        <begin position="1"/>
        <end position="18"/>
    </location>
</feature>
<evidence type="ECO:0000313" key="3">
    <source>
        <dbReference type="EMBL" id="UYQ94640.1"/>
    </source>
</evidence>
<reference evidence="3" key="1">
    <citation type="submission" date="2022-10" db="EMBL/GenBank/DDBJ databases">
        <title>Chitinophaga sp. nov., isolated from soil.</title>
        <authorList>
            <person name="Jeon C.O."/>
        </authorList>
    </citation>
    <scope>NUCLEOTIDE SEQUENCE</scope>
    <source>
        <strain evidence="3">R8</strain>
    </source>
</reference>
<name>A0ABY6J4P0_9BACT</name>
<proteinExistence type="predicted"/>
<evidence type="ECO:0000313" key="4">
    <source>
        <dbReference type="Proteomes" id="UP001162741"/>
    </source>
</evidence>
<keyword evidence="1" id="KW-0802">TPR repeat</keyword>
<dbReference type="Pfam" id="PF07676">
    <property type="entry name" value="PD40"/>
    <property type="match status" value="2"/>
</dbReference>
<protein>
    <submittedName>
        <fullName evidence="3">Tetratricopeptide repeat protein</fullName>
    </submittedName>
</protein>
<dbReference type="Gene3D" id="2.120.10.30">
    <property type="entry name" value="TolB, C-terminal domain"/>
    <property type="match status" value="1"/>
</dbReference>
<gene>
    <name evidence="3" type="ORF">MKQ68_05985</name>
</gene>
<dbReference type="SUPFAM" id="SSF82171">
    <property type="entry name" value="DPP6 N-terminal domain-like"/>
    <property type="match status" value="1"/>
</dbReference>
<dbReference type="PROSITE" id="PS50005">
    <property type="entry name" value="TPR"/>
    <property type="match status" value="1"/>
</dbReference>
<dbReference type="Pfam" id="PF13432">
    <property type="entry name" value="TPR_16"/>
    <property type="match status" value="1"/>
</dbReference>
<dbReference type="SUPFAM" id="SSF48452">
    <property type="entry name" value="TPR-like"/>
    <property type="match status" value="1"/>
</dbReference>
<dbReference type="Gene3D" id="1.25.40.10">
    <property type="entry name" value="Tetratricopeptide repeat domain"/>
    <property type="match status" value="1"/>
</dbReference>
<evidence type="ECO:0000256" key="2">
    <source>
        <dbReference type="SAM" id="SignalP"/>
    </source>
</evidence>
<dbReference type="InterPro" id="IPR019734">
    <property type="entry name" value="TPR_rpt"/>
</dbReference>
<dbReference type="InterPro" id="IPR011659">
    <property type="entry name" value="WD40"/>
</dbReference>
<feature type="repeat" description="TPR" evidence="1">
    <location>
        <begin position="55"/>
        <end position="88"/>
    </location>
</feature>
<keyword evidence="4" id="KW-1185">Reference proteome</keyword>
<dbReference type="RefSeq" id="WP_264282508.1">
    <property type="nucleotide sequence ID" value="NZ_CP107006.1"/>
</dbReference>
<dbReference type="EMBL" id="CP107006">
    <property type="protein sequence ID" value="UYQ94640.1"/>
    <property type="molecule type" value="Genomic_DNA"/>
</dbReference>
<organism evidence="3 4">
    <name type="scientific">Chitinophaga horti</name>
    <dbReference type="NCBI Taxonomy" id="2920382"/>
    <lineage>
        <taxon>Bacteria</taxon>
        <taxon>Pseudomonadati</taxon>
        <taxon>Bacteroidota</taxon>
        <taxon>Chitinophagia</taxon>
        <taxon>Chitinophagales</taxon>
        <taxon>Chitinophagaceae</taxon>
        <taxon>Chitinophaga</taxon>
    </lineage>
</organism>